<reference evidence="1 2" key="1">
    <citation type="journal article" date="2015" name="Nature">
        <title>rRNA introns, odd ribosomes, and small enigmatic genomes across a large radiation of phyla.</title>
        <authorList>
            <person name="Brown C.T."/>
            <person name="Hug L.A."/>
            <person name="Thomas B.C."/>
            <person name="Sharon I."/>
            <person name="Castelle C.J."/>
            <person name="Singh A."/>
            <person name="Wilkins M.J."/>
            <person name="Williams K.H."/>
            <person name="Banfield J.F."/>
        </authorList>
    </citation>
    <scope>NUCLEOTIDE SEQUENCE [LARGE SCALE GENOMIC DNA]</scope>
</reference>
<gene>
    <name evidence="1" type="ORF">UV61_C0001G0081</name>
</gene>
<protein>
    <submittedName>
        <fullName evidence="1">Uncharacterized protein</fullName>
    </submittedName>
</protein>
<sequence>MLTYPKLTLSESLIVSADFFNIFMAKQEADSLKKISIYWLRQQKLLKKDCWLSRNITWTSGFTSNKSSITIYTSLTNEGNYIQLVYTQTDKEGNKRDFDYKVQLESTPCHYGGYRYWFICPLTVNGRYCGRRAATLYKAGDYFGCRHCYNLTYNSRNLSGISKVAGQVISMPELDELKENVKRKYYAGNMTRKYKRFLKKEEKSMFQLQTMAFGLYKGHGRRY</sequence>
<dbReference type="EMBL" id="LCFD01000001">
    <property type="protein sequence ID" value="KKS87674.1"/>
    <property type="molecule type" value="Genomic_DNA"/>
</dbReference>
<accession>A0A0G1CQ64</accession>
<dbReference type="Proteomes" id="UP000034050">
    <property type="component" value="Unassembled WGS sequence"/>
</dbReference>
<proteinExistence type="predicted"/>
<evidence type="ECO:0000313" key="2">
    <source>
        <dbReference type="Proteomes" id="UP000034050"/>
    </source>
</evidence>
<comment type="caution">
    <text evidence="1">The sequence shown here is derived from an EMBL/GenBank/DDBJ whole genome shotgun (WGS) entry which is preliminary data.</text>
</comment>
<evidence type="ECO:0000313" key="1">
    <source>
        <dbReference type="EMBL" id="KKS87674.1"/>
    </source>
</evidence>
<dbReference type="STRING" id="1618446.UV61_C0001G0081"/>
<dbReference type="AlphaFoldDB" id="A0A0G1CQ64"/>
<organism evidence="1 2">
    <name type="scientific">Candidatus Gottesmanbacteria bacterium GW2011_GWB1_43_11</name>
    <dbReference type="NCBI Taxonomy" id="1618446"/>
    <lineage>
        <taxon>Bacteria</taxon>
        <taxon>Candidatus Gottesmaniibacteriota</taxon>
    </lineage>
</organism>
<name>A0A0G1CQ64_9BACT</name>